<protein>
    <submittedName>
        <fullName evidence="2">Uncharacterized protein</fullName>
    </submittedName>
</protein>
<feature type="transmembrane region" description="Helical" evidence="1">
    <location>
        <begin position="20"/>
        <end position="38"/>
    </location>
</feature>
<comment type="caution">
    <text evidence="2">The sequence shown here is derived from an EMBL/GenBank/DDBJ whole genome shotgun (WGS) entry which is preliminary data.</text>
</comment>
<keyword evidence="1" id="KW-0472">Membrane</keyword>
<dbReference type="AlphaFoldDB" id="A0A151Y322"/>
<organism evidence="2 3">
    <name type="scientific">Acinetobacter pragensis</name>
    <dbReference type="NCBI Taxonomy" id="1806892"/>
    <lineage>
        <taxon>Bacteria</taxon>
        <taxon>Pseudomonadati</taxon>
        <taxon>Pseudomonadota</taxon>
        <taxon>Gammaproteobacteria</taxon>
        <taxon>Moraxellales</taxon>
        <taxon>Moraxellaceae</taxon>
        <taxon>Acinetobacter</taxon>
    </lineage>
</organism>
<gene>
    <name evidence="2" type="ORF">AZH43_09700</name>
</gene>
<dbReference type="Proteomes" id="UP000076276">
    <property type="component" value="Unassembled WGS sequence"/>
</dbReference>
<dbReference type="EMBL" id="LUAW01000015">
    <property type="protein sequence ID" value="KYQ72442.1"/>
    <property type="molecule type" value="Genomic_DNA"/>
</dbReference>
<keyword evidence="1" id="KW-0812">Transmembrane</keyword>
<evidence type="ECO:0000313" key="3">
    <source>
        <dbReference type="Proteomes" id="UP000076276"/>
    </source>
</evidence>
<accession>A0A151Y322</accession>
<evidence type="ECO:0000256" key="1">
    <source>
        <dbReference type="SAM" id="Phobius"/>
    </source>
</evidence>
<sequence>MARVPYCMLKLAPKHAYKATAVYMLFICGLTQLLIFMIKYTDQHPISPKELSDFYHKHDCYDDLPNIE</sequence>
<evidence type="ECO:0000313" key="2">
    <source>
        <dbReference type="EMBL" id="KYQ72442.1"/>
    </source>
</evidence>
<keyword evidence="3" id="KW-1185">Reference proteome</keyword>
<keyword evidence="1" id="KW-1133">Transmembrane helix</keyword>
<reference evidence="2 3" key="1">
    <citation type="submission" date="2016-03" db="EMBL/GenBank/DDBJ databases">
        <title>Acinetobacter genomospecies 28 strain ANC 4149.</title>
        <authorList>
            <person name="Radolfova-Krizova L."/>
            <person name="Nemec A."/>
        </authorList>
    </citation>
    <scope>NUCLEOTIDE SEQUENCE [LARGE SCALE GENOMIC DNA]</scope>
    <source>
        <strain evidence="2 3">ANC 4149</strain>
    </source>
</reference>
<proteinExistence type="predicted"/>
<name>A0A151Y322_9GAMM</name>